<keyword evidence="4" id="KW-1185">Reference proteome</keyword>
<dbReference type="EMBL" id="JADOUA010000001">
    <property type="protein sequence ID" value="MBG6090760.1"/>
    <property type="molecule type" value="Genomic_DNA"/>
</dbReference>
<keyword evidence="2" id="KW-0732">Signal</keyword>
<accession>A0A931DIQ6</accession>
<feature type="chain" id="PRO_5038105808" evidence="2">
    <location>
        <begin position="23"/>
        <end position="223"/>
    </location>
</feature>
<protein>
    <submittedName>
        <fullName evidence="3">Uncharacterized protein</fullName>
    </submittedName>
</protein>
<feature type="region of interest" description="Disordered" evidence="1">
    <location>
        <begin position="24"/>
        <end position="69"/>
    </location>
</feature>
<evidence type="ECO:0000313" key="4">
    <source>
        <dbReference type="Proteomes" id="UP000614047"/>
    </source>
</evidence>
<proteinExistence type="predicted"/>
<feature type="signal peptide" evidence="2">
    <location>
        <begin position="1"/>
        <end position="22"/>
    </location>
</feature>
<reference evidence="3" key="1">
    <citation type="submission" date="2020-11" db="EMBL/GenBank/DDBJ databases">
        <title>Sequencing the genomes of 1000 actinobacteria strains.</title>
        <authorList>
            <person name="Klenk H.-P."/>
        </authorList>
    </citation>
    <scope>NUCLEOTIDE SEQUENCE</scope>
    <source>
        <strain evidence="3">DSM 43175</strain>
    </source>
</reference>
<name>A0A931DIQ6_9ACTN</name>
<dbReference type="AlphaFoldDB" id="A0A931DIQ6"/>
<evidence type="ECO:0000256" key="1">
    <source>
        <dbReference type="SAM" id="MobiDB-lite"/>
    </source>
</evidence>
<comment type="caution">
    <text evidence="3">The sequence shown here is derived from an EMBL/GenBank/DDBJ whole genome shotgun (WGS) entry which is preliminary data.</text>
</comment>
<evidence type="ECO:0000313" key="3">
    <source>
        <dbReference type="EMBL" id="MBG6090760.1"/>
    </source>
</evidence>
<dbReference type="Proteomes" id="UP000614047">
    <property type="component" value="Unassembled WGS sequence"/>
</dbReference>
<dbReference type="RefSeq" id="WP_197013181.1">
    <property type="nucleotide sequence ID" value="NZ_BAABES010000011.1"/>
</dbReference>
<evidence type="ECO:0000256" key="2">
    <source>
        <dbReference type="SAM" id="SignalP"/>
    </source>
</evidence>
<gene>
    <name evidence="3" type="ORF">IW256_004873</name>
</gene>
<organism evidence="3 4">
    <name type="scientific">Actinomadura viridis</name>
    <dbReference type="NCBI Taxonomy" id="58110"/>
    <lineage>
        <taxon>Bacteria</taxon>
        <taxon>Bacillati</taxon>
        <taxon>Actinomycetota</taxon>
        <taxon>Actinomycetes</taxon>
        <taxon>Streptosporangiales</taxon>
        <taxon>Thermomonosporaceae</taxon>
        <taxon>Actinomadura</taxon>
    </lineage>
</organism>
<sequence>MATATGLAATVLLSLLALLARARRGTGRSPQPVTGTAVSPDHAPAETPGASAETPVSDPAGPPGEAHPESLTAVLDSTSEEYLAWLADHHWPADEYLDLELEWRNEFASTELPGPPAGTEPRFPVLRDFADHGDLLDCSQPYQTPLCPQCRLRREDVWPCPKCGRLLHSTCGHGMRRRRPAHPYRTRATDPEAVTAEWICTGCRSIVGLDVDHDDEADDDLLR</sequence>